<dbReference type="RefSeq" id="WP_311779744.1">
    <property type="nucleotide sequence ID" value="NZ_JALRMR010000001.1"/>
</dbReference>
<dbReference type="AlphaFoldDB" id="A0AAW8R796"/>
<name>A0AAW8R796_CARDV</name>
<comment type="caution">
    <text evidence="1">The sequence shown here is derived from an EMBL/GenBank/DDBJ whole genome shotgun (WGS) entry which is preliminary data.</text>
</comment>
<proteinExistence type="predicted"/>
<gene>
    <name evidence="1" type="ORF">MX635_00770</name>
</gene>
<evidence type="ECO:0000313" key="2">
    <source>
        <dbReference type="Proteomes" id="UP001249945"/>
    </source>
</evidence>
<dbReference type="Proteomes" id="UP001249945">
    <property type="component" value="Unassembled WGS sequence"/>
</dbReference>
<reference evidence="1" key="1">
    <citation type="submission" date="2022-04" db="EMBL/GenBank/DDBJ databases">
        <title>Draft genome sequences of lactic acid bacteria (LAB) strains involved in meat spoilage.</title>
        <authorList>
            <person name="Palevich N."/>
        </authorList>
    </citation>
    <scope>NUCLEOTIDE SEQUENCE</scope>
    <source>
        <strain evidence="1">9-14</strain>
    </source>
</reference>
<organism evidence="1 2">
    <name type="scientific">Carnobacterium divergens</name>
    <name type="common">Lactobacillus divergens</name>
    <dbReference type="NCBI Taxonomy" id="2748"/>
    <lineage>
        <taxon>Bacteria</taxon>
        <taxon>Bacillati</taxon>
        <taxon>Bacillota</taxon>
        <taxon>Bacilli</taxon>
        <taxon>Lactobacillales</taxon>
        <taxon>Carnobacteriaceae</taxon>
        <taxon>Carnobacterium</taxon>
    </lineage>
</organism>
<accession>A0AAW8R796</accession>
<protein>
    <submittedName>
        <fullName evidence="1">Uncharacterized protein</fullName>
    </submittedName>
</protein>
<evidence type="ECO:0000313" key="1">
    <source>
        <dbReference type="EMBL" id="MDT1972922.1"/>
    </source>
</evidence>
<dbReference type="EMBL" id="JALRMR010000001">
    <property type="protein sequence ID" value="MDT1972922.1"/>
    <property type="molecule type" value="Genomic_DNA"/>
</dbReference>
<sequence length="54" mass="6451">MDTTLSEKQVWEYILALKNDEISFEELKMELPTEAYNRLEKSFILDDNPIVWNS</sequence>